<evidence type="ECO:0000313" key="1">
    <source>
        <dbReference type="EMBL" id="GFH38530.1"/>
    </source>
</evidence>
<organism evidence="1 2">
    <name type="scientific">Streptomyces pacificus</name>
    <dbReference type="NCBI Taxonomy" id="2705029"/>
    <lineage>
        <taxon>Bacteria</taxon>
        <taxon>Bacillati</taxon>
        <taxon>Actinomycetota</taxon>
        <taxon>Actinomycetes</taxon>
        <taxon>Kitasatosporales</taxon>
        <taxon>Streptomycetaceae</taxon>
        <taxon>Streptomyces</taxon>
    </lineage>
</organism>
<sequence>MEKAYRYGCGNTIAPHLYFYDDGPKTSRLYIGYLGPQMRNTLT</sequence>
<dbReference type="RefSeq" id="WP_272491111.1">
    <property type="nucleotide sequence ID" value="NZ_BLLG01000017.1"/>
</dbReference>
<evidence type="ECO:0000313" key="2">
    <source>
        <dbReference type="Proteomes" id="UP000484988"/>
    </source>
</evidence>
<proteinExistence type="predicted"/>
<dbReference type="Proteomes" id="UP000484988">
    <property type="component" value="Unassembled WGS sequence"/>
</dbReference>
<reference evidence="1 2" key="1">
    <citation type="submission" date="2020-02" db="EMBL/GenBank/DDBJ databases">
        <title>Whole Genome Shotgun Sequence of Streptomyces sp. strain CWH03.</title>
        <authorList>
            <person name="Dohra H."/>
            <person name="Kodani S."/>
            <person name="Yamamura H."/>
        </authorList>
    </citation>
    <scope>NUCLEOTIDE SEQUENCE [LARGE SCALE GENOMIC DNA]</scope>
    <source>
        <strain evidence="1 2">CWH03</strain>
    </source>
</reference>
<comment type="caution">
    <text evidence="1">The sequence shown here is derived from an EMBL/GenBank/DDBJ whole genome shotgun (WGS) entry which is preliminary data.</text>
</comment>
<name>A0A6A0AZY3_9ACTN</name>
<gene>
    <name evidence="1" type="ORF">SCWH03_47720</name>
</gene>
<keyword evidence="2" id="KW-1185">Reference proteome</keyword>
<accession>A0A6A0AZY3</accession>
<dbReference type="AlphaFoldDB" id="A0A6A0AZY3"/>
<protein>
    <submittedName>
        <fullName evidence="1">Uncharacterized protein</fullName>
    </submittedName>
</protein>
<dbReference type="EMBL" id="BLLG01000017">
    <property type="protein sequence ID" value="GFH38530.1"/>
    <property type="molecule type" value="Genomic_DNA"/>
</dbReference>